<dbReference type="Pfam" id="PF00593">
    <property type="entry name" value="TonB_dep_Rec_b-barrel"/>
    <property type="match status" value="1"/>
</dbReference>
<dbReference type="GO" id="GO:0006826">
    <property type="term" value="P:iron ion transport"/>
    <property type="evidence" value="ECO:0007669"/>
    <property type="project" value="UniProtKB-KW"/>
</dbReference>
<evidence type="ECO:0000256" key="5">
    <source>
        <dbReference type="ARBA" id="ARBA00022692"/>
    </source>
</evidence>
<evidence type="ECO:0000256" key="6">
    <source>
        <dbReference type="ARBA" id="ARBA00023004"/>
    </source>
</evidence>
<evidence type="ECO:0000256" key="7">
    <source>
        <dbReference type="ARBA" id="ARBA00023077"/>
    </source>
</evidence>
<accession>A0A3D8YGY8</accession>
<evidence type="ECO:0000259" key="13">
    <source>
        <dbReference type="SMART" id="SM00965"/>
    </source>
</evidence>
<dbReference type="InterPro" id="IPR036942">
    <property type="entry name" value="Beta-barrel_TonB_sf"/>
</dbReference>
<dbReference type="Pfam" id="PF07715">
    <property type="entry name" value="Plug"/>
    <property type="match status" value="1"/>
</dbReference>
<dbReference type="Gene3D" id="2.170.130.10">
    <property type="entry name" value="TonB-dependent receptor, plug domain"/>
    <property type="match status" value="1"/>
</dbReference>
<sequence>MYKKYKKLLFGWLLLLFLPALSQGAFENKITISFKNEPLTSALIKLSESSGVKIGFTQSVLGNSAGKLIDLQVKNQTLSEVLDIILKPHGLTYAYVGKSVIIERAKTSAAAEAKPGPEQNNDIRIQGRVTDENKEGIPGVNIQIKGTLVGTITDKEGHYSLSAVSSKSILVFSFLGYESTEEIISARTEVNVQLRPSSNKLEELIIVGYGEQRKADLVGSVAKVNPENVKTIPEASFDTQLQGSIAGVQINGGTGIPGSNTFIRVRGATSINSSNDPLYIIDGVFVNNNSLQSVDADRTTSPLADLNPNDIENIEVLKDATAIAIYGSRGANGVIIITTKRGKFEQKPTVELSTSQGWGWAPKKWDLTTGLQHAMLVEEYRANEKLPPVFTAETRGLPQDQPTFDRQAILNRTARYQNYDASLRGGTANTSYYLGFGHSSQQGIWKPMGFSRTSFKVNIDQRINHWLTIGTSNTLSRSLRTIGRAVGSGGTGALYQASVDIPTYLPIFDQAGKPLRWVNFDNIHSLTTESDATALSNHYIGILYAEADILRNLKFRTSFSLDYNIYEENEYWNTNLLRGIANNGEAITGFTQSNYWVNEQTLRYTTSLGTNHRFALMVGTHLQGSTTSNTTSRGTNFPNNSFKLISAASNQTVRESWGKNSLASVFSRLEYNFKRKYFFEATVRADGASKFSPKNRWGYFPAIGAAWRISQESFLAQNPVISNLKLRLNYGVAGNQNGISDFAFRGLWTAGLGYPDAGTAELPGTAPFQLANPDLRWEKTSQFNLGIDLGLFKDRLSAEINLYRKYTSDALLEIAVPNYTGFRSYLSNFGEISNRGLELSVNSENIRRERFKWSTSFNISRNVNRIEVLPYPMSFEDRQFIRIEQGVSLYSYWLYKSHGVDPQTGDLIIEDVNKDGRITADDRKVVGDAWPDFFGGLTNNFTFGNFDANILFTYSFGNHLWNHNRALGEQGGRLDGNRVLFASQLDRWQKPGDVTDVPRLALKNYNTQELSRFFEDASFVRLRSFSLGYTLPQSATSRLKLPKTRLYFVGTNLWLWTRYSGADPETRIERGESQNIQGYDFASPPTPRTVQFGINLTF</sequence>
<evidence type="ECO:0000256" key="9">
    <source>
        <dbReference type="ARBA" id="ARBA00023237"/>
    </source>
</evidence>
<evidence type="ECO:0000256" key="2">
    <source>
        <dbReference type="ARBA" id="ARBA00022448"/>
    </source>
</evidence>
<dbReference type="InterPro" id="IPR011662">
    <property type="entry name" value="Secretin/TonB_short_N"/>
</dbReference>
<keyword evidence="8 10" id="KW-0472">Membrane</keyword>
<proteinExistence type="inferred from homology"/>
<keyword evidence="12" id="KW-0732">Signal</keyword>
<reference evidence="14 15" key="1">
    <citation type="submission" date="2018-07" db="EMBL/GenBank/DDBJ databases">
        <title>Dyadobacter roseus sp. nov., isolated from rose rhizosphere soil.</title>
        <authorList>
            <person name="Chen L."/>
        </authorList>
    </citation>
    <scope>NUCLEOTIDE SEQUENCE [LARGE SCALE GENOMIC DNA]</scope>
    <source>
        <strain evidence="14 15">RS19</strain>
    </source>
</reference>
<dbReference type="InterPro" id="IPR037066">
    <property type="entry name" value="Plug_dom_sf"/>
</dbReference>
<dbReference type="OrthoDB" id="9768177at2"/>
<keyword evidence="3 10" id="KW-1134">Transmembrane beta strand</keyword>
<evidence type="ECO:0000256" key="8">
    <source>
        <dbReference type="ARBA" id="ARBA00023136"/>
    </source>
</evidence>
<dbReference type="NCBIfam" id="TIGR04056">
    <property type="entry name" value="OMP_RagA_SusC"/>
    <property type="match status" value="1"/>
</dbReference>
<comment type="subcellular location">
    <subcellularLocation>
        <location evidence="1 10">Cell outer membrane</location>
        <topology evidence="1 10">Multi-pass membrane protein</topology>
    </subcellularLocation>
</comment>
<gene>
    <name evidence="14" type="ORF">DSL64_04190</name>
</gene>
<feature type="domain" description="Secretin/TonB short N-terminal" evidence="13">
    <location>
        <begin position="58"/>
        <end position="105"/>
    </location>
</feature>
<keyword evidence="7 11" id="KW-0798">TonB box</keyword>
<dbReference type="SMART" id="SM00965">
    <property type="entry name" value="STN"/>
    <property type="match status" value="1"/>
</dbReference>
<keyword evidence="2 10" id="KW-0813">Transport</keyword>
<keyword evidence="14" id="KW-0675">Receptor</keyword>
<evidence type="ECO:0000313" key="14">
    <source>
        <dbReference type="EMBL" id="REA63646.1"/>
    </source>
</evidence>
<keyword evidence="5 10" id="KW-0812">Transmembrane</keyword>
<feature type="chain" id="PRO_5017535562" evidence="12">
    <location>
        <begin position="23"/>
        <end position="1098"/>
    </location>
</feature>
<dbReference type="AlphaFoldDB" id="A0A3D8YGY8"/>
<dbReference type="EMBL" id="QNUL01000002">
    <property type="protein sequence ID" value="REA63646.1"/>
    <property type="molecule type" value="Genomic_DNA"/>
</dbReference>
<dbReference type="InterPro" id="IPR008969">
    <property type="entry name" value="CarboxyPept-like_regulatory"/>
</dbReference>
<keyword evidence="4" id="KW-0406">Ion transport</keyword>
<name>A0A3D8YGY8_9BACT</name>
<dbReference type="InterPro" id="IPR039426">
    <property type="entry name" value="TonB-dep_rcpt-like"/>
</dbReference>
<dbReference type="PROSITE" id="PS52016">
    <property type="entry name" value="TONB_DEPENDENT_REC_3"/>
    <property type="match status" value="1"/>
</dbReference>
<evidence type="ECO:0000256" key="3">
    <source>
        <dbReference type="ARBA" id="ARBA00022452"/>
    </source>
</evidence>
<evidence type="ECO:0000256" key="1">
    <source>
        <dbReference type="ARBA" id="ARBA00004571"/>
    </source>
</evidence>
<protein>
    <submittedName>
        <fullName evidence="14">TonB-dependent receptor</fullName>
    </submittedName>
</protein>
<dbReference type="GO" id="GO:0009279">
    <property type="term" value="C:cell outer membrane"/>
    <property type="evidence" value="ECO:0007669"/>
    <property type="project" value="UniProtKB-SubCell"/>
</dbReference>
<dbReference type="SUPFAM" id="SSF49464">
    <property type="entry name" value="Carboxypeptidase regulatory domain-like"/>
    <property type="match status" value="1"/>
</dbReference>
<dbReference type="InterPro" id="IPR012910">
    <property type="entry name" value="Plug_dom"/>
</dbReference>
<comment type="caution">
    <text evidence="14">The sequence shown here is derived from an EMBL/GenBank/DDBJ whole genome shotgun (WGS) entry which is preliminary data.</text>
</comment>
<keyword evidence="6" id="KW-0408">Iron</keyword>
<feature type="signal peptide" evidence="12">
    <location>
        <begin position="1"/>
        <end position="22"/>
    </location>
</feature>
<dbReference type="SUPFAM" id="SSF56935">
    <property type="entry name" value="Porins"/>
    <property type="match status" value="1"/>
</dbReference>
<dbReference type="InterPro" id="IPR023997">
    <property type="entry name" value="TonB-dep_OMP_SusC/RagA_CS"/>
</dbReference>
<evidence type="ECO:0000256" key="11">
    <source>
        <dbReference type="RuleBase" id="RU003357"/>
    </source>
</evidence>
<evidence type="ECO:0000256" key="4">
    <source>
        <dbReference type="ARBA" id="ARBA00022496"/>
    </source>
</evidence>
<dbReference type="InterPro" id="IPR023996">
    <property type="entry name" value="TonB-dep_OMP_SusC/RagA"/>
</dbReference>
<evidence type="ECO:0000313" key="15">
    <source>
        <dbReference type="Proteomes" id="UP000256373"/>
    </source>
</evidence>
<evidence type="ECO:0000256" key="10">
    <source>
        <dbReference type="PROSITE-ProRule" id="PRU01360"/>
    </source>
</evidence>
<keyword evidence="4" id="KW-0410">Iron transport</keyword>
<dbReference type="Pfam" id="PF13715">
    <property type="entry name" value="CarbopepD_reg_2"/>
    <property type="match status" value="1"/>
</dbReference>
<organism evidence="14 15">
    <name type="scientific">Dyadobacter luteus</name>
    <dbReference type="NCBI Taxonomy" id="2259619"/>
    <lineage>
        <taxon>Bacteria</taxon>
        <taxon>Pseudomonadati</taxon>
        <taxon>Bacteroidota</taxon>
        <taxon>Cytophagia</taxon>
        <taxon>Cytophagales</taxon>
        <taxon>Spirosomataceae</taxon>
        <taxon>Dyadobacter</taxon>
    </lineage>
</organism>
<dbReference type="InterPro" id="IPR000531">
    <property type="entry name" value="Beta-barrel_TonB"/>
</dbReference>
<keyword evidence="9 10" id="KW-0998">Cell outer membrane</keyword>
<dbReference type="Proteomes" id="UP000256373">
    <property type="component" value="Unassembled WGS sequence"/>
</dbReference>
<dbReference type="Gene3D" id="2.40.170.20">
    <property type="entry name" value="TonB-dependent receptor, beta-barrel domain"/>
    <property type="match status" value="1"/>
</dbReference>
<dbReference type="Gene3D" id="2.60.40.1120">
    <property type="entry name" value="Carboxypeptidase-like, regulatory domain"/>
    <property type="match status" value="1"/>
</dbReference>
<evidence type="ECO:0000256" key="12">
    <source>
        <dbReference type="SAM" id="SignalP"/>
    </source>
</evidence>
<dbReference type="Gene3D" id="3.55.50.30">
    <property type="match status" value="1"/>
</dbReference>
<dbReference type="NCBIfam" id="TIGR04057">
    <property type="entry name" value="SusC_RagA_signa"/>
    <property type="match status" value="1"/>
</dbReference>
<keyword evidence="15" id="KW-1185">Reference proteome</keyword>
<comment type="similarity">
    <text evidence="10 11">Belongs to the TonB-dependent receptor family.</text>
</comment>